<name>A0A7I7T1Z4_9MYCO</name>
<feature type="region of interest" description="Disordered" evidence="1">
    <location>
        <begin position="363"/>
        <end position="395"/>
    </location>
</feature>
<feature type="domain" description="PIN like" evidence="2">
    <location>
        <begin position="25"/>
        <end position="241"/>
    </location>
</feature>
<keyword evidence="4" id="KW-1185">Reference proteome</keyword>
<proteinExistence type="predicted"/>
<dbReference type="AlphaFoldDB" id="A0A7I7T1Z4"/>
<dbReference type="Pfam" id="PF18476">
    <property type="entry name" value="PIN_8"/>
    <property type="match status" value="1"/>
</dbReference>
<reference evidence="3 4" key="1">
    <citation type="journal article" date="2019" name="Emerg. Microbes Infect.">
        <title>Comprehensive subspecies identification of 175 nontuberculous mycobacteria species based on 7547 genomic profiles.</title>
        <authorList>
            <person name="Matsumoto Y."/>
            <person name="Kinjo T."/>
            <person name="Motooka D."/>
            <person name="Nabeya D."/>
            <person name="Jung N."/>
            <person name="Uechi K."/>
            <person name="Horii T."/>
            <person name="Iida T."/>
            <person name="Fujita J."/>
            <person name="Nakamura S."/>
        </authorList>
    </citation>
    <scope>NUCLEOTIDE SEQUENCE [LARGE SCALE GENOMIC DNA]</scope>
    <source>
        <strain evidence="3 4">JCM 30396</strain>
    </source>
</reference>
<gene>
    <name evidence="3" type="ORF">MHEL_03390</name>
</gene>
<feature type="compositionally biased region" description="Acidic residues" evidence="1">
    <location>
        <begin position="386"/>
        <end position="395"/>
    </location>
</feature>
<evidence type="ECO:0000313" key="4">
    <source>
        <dbReference type="Proteomes" id="UP000467148"/>
    </source>
</evidence>
<dbReference type="EMBL" id="AP022596">
    <property type="protein sequence ID" value="BBY62096.1"/>
    <property type="molecule type" value="Genomic_DNA"/>
</dbReference>
<organism evidence="3 4">
    <name type="scientific">Mycolicibacterium helvum</name>
    <dbReference type="NCBI Taxonomy" id="1534349"/>
    <lineage>
        <taxon>Bacteria</taxon>
        <taxon>Bacillati</taxon>
        <taxon>Actinomycetota</taxon>
        <taxon>Actinomycetes</taxon>
        <taxon>Mycobacteriales</taxon>
        <taxon>Mycobacteriaceae</taxon>
        <taxon>Mycolicibacterium</taxon>
    </lineage>
</organism>
<evidence type="ECO:0000313" key="3">
    <source>
        <dbReference type="EMBL" id="BBY62096.1"/>
    </source>
</evidence>
<sequence length="395" mass="45309">MDLNLPEWYGHSDDTITAILQTGTIALDANVMLDLYRVGHGQREQILDVLQKVKERLFIPYQAALEFQRNRLEVAFKMQQLVKTLPERLRIKDSDLSDIRDPILKADIQRLADEAAAKFEGEVTRLWEDHMVAYDDVRRSDPVRDALDALLSADSVGDPPAQKEIEERSKTALQRFEDRIPPGYMDASKDPLKAVGDYLIWRELLDHFGTADRPLLFVSRDEKEDWYTIVRGQKIGPRPELRSEMRIASSAHPYHHMNLASFLALANKHLGAKVDETTIETVETMTREANESERKRLPPEVLDQARRSFKEVLAKDPEFTKKLLETFQADLPPGLSDKFWLIASPRISEKYKFEPPRGLFESYQFDPPPGLFDTKWIDPPAQDTPDPGDDTDQAD</sequence>
<dbReference type="RefSeq" id="WP_246228133.1">
    <property type="nucleotide sequence ID" value="NZ_AP022596.1"/>
</dbReference>
<protein>
    <recommendedName>
        <fullName evidence="2">PIN like domain-containing protein</fullName>
    </recommendedName>
</protein>
<dbReference type="Proteomes" id="UP000467148">
    <property type="component" value="Chromosome"/>
</dbReference>
<dbReference type="KEGG" id="mhev:MHEL_03390"/>
<dbReference type="InterPro" id="IPR041578">
    <property type="entry name" value="PIN_8"/>
</dbReference>
<evidence type="ECO:0000256" key="1">
    <source>
        <dbReference type="SAM" id="MobiDB-lite"/>
    </source>
</evidence>
<accession>A0A7I7T1Z4</accession>
<evidence type="ECO:0000259" key="2">
    <source>
        <dbReference type="Pfam" id="PF18476"/>
    </source>
</evidence>